<sequence length="100" mass="11841">MKILRLKRGRFWEMDFLSSTQDRCQKVALPTQCQTALTTRGWVRVQTRNIQQLLKYSEAVVTISSVDHRTNQGYLLTKIFKPLPKNWNNCPKFRSVWLAR</sequence>
<organism evidence="1">
    <name type="scientific">Culex pipiens</name>
    <name type="common">House mosquito</name>
    <dbReference type="NCBI Taxonomy" id="7175"/>
    <lineage>
        <taxon>Eukaryota</taxon>
        <taxon>Metazoa</taxon>
        <taxon>Ecdysozoa</taxon>
        <taxon>Arthropoda</taxon>
        <taxon>Hexapoda</taxon>
        <taxon>Insecta</taxon>
        <taxon>Pterygota</taxon>
        <taxon>Neoptera</taxon>
        <taxon>Endopterygota</taxon>
        <taxon>Diptera</taxon>
        <taxon>Nematocera</taxon>
        <taxon>Culicoidea</taxon>
        <taxon>Culicidae</taxon>
        <taxon>Culicinae</taxon>
        <taxon>Culicini</taxon>
        <taxon>Culex</taxon>
        <taxon>Culex</taxon>
    </lineage>
</organism>
<dbReference type="AlphaFoldDB" id="A0A8D8NUN9"/>
<accession>A0A8D8NUN9</accession>
<reference evidence="1" key="1">
    <citation type="submission" date="2021-05" db="EMBL/GenBank/DDBJ databases">
        <authorList>
            <person name="Alioto T."/>
            <person name="Alioto T."/>
            <person name="Gomez Garrido J."/>
        </authorList>
    </citation>
    <scope>NUCLEOTIDE SEQUENCE</scope>
</reference>
<dbReference type="EMBL" id="HBUE01193435">
    <property type="protein sequence ID" value="CAG6526383.1"/>
    <property type="molecule type" value="Transcribed_RNA"/>
</dbReference>
<protein>
    <submittedName>
        <fullName evidence="1">(northern house mosquito) hypothetical protein</fullName>
    </submittedName>
</protein>
<evidence type="ECO:0000313" key="1">
    <source>
        <dbReference type="EMBL" id="CAG6578095.1"/>
    </source>
</evidence>
<dbReference type="EMBL" id="HBUE01299392">
    <property type="protein sequence ID" value="CAG6578095.1"/>
    <property type="molecule type" value="Transcribed_RNA"/>
</dbReference>
<name>A0A8D8NUN9_CULPI</name>
<proteinExistence type="predicted"/>